<accession>U5DHB0</accession>
<dbReference type="PANTHER" id="PTHR43736">
    <property type="entry name" value="ADP-RIBOSE PYROPHOSPHATASE"/>
    <property type="match status" value="1"/>
</dbReference>
<dbReference type="PRINTS" id="PR00502">
    <property type="entry name" value="NUDIXFAMILY"/>
</dbReference>
<keyword evidence="5" id="KW-1185">Reference proteome</keyword>
<gene>
    <name evidence="4" type="ORF">KR51_00035540</name>
</gene>
<dbReference type="PATRIC" id="fig|582515.4.peg.3990"/>
<dbReference type="PROSITE" id="PS51462">
    <property type="entry name" value="NUDIX"/>
    <property type="match status" value="1"/>
</dbReference>
<evidence type="ECO:0000259" key="3">
    <source>
        <dbReference type="PROSITE" id="PS51462"/>
    </source>
</evidence>
<dbReference type="EC" id="3.6.1.-" evidence="4"/>
<evidence type="ECO:0000256" key="1">
    <source>
        <dbReference type="ARBA" id="ARBA00005582"/>
    </source>
</evidence>
<dbReference type="CDD" id="cd18873">
    <property type="entry name" value="NUDIX_NadM_like"/>
    <property type="match status" value="1"/>
</dbReference>
<dbReference type="AlphaFoldDB" id="U5DHB0"/>
<dbReference type="SUPFAM" id="SSF55811">
    <property type="entry name" value="Nudix"/>
    <property type="match status" value="1"/>
</dbReference>
<proteinExistence type="inferred from homology"/>
<dbReference type="RefSeq" id="WP_022609173.1">
    <property type="nucleotide sequence ID" value="NZ_ASSJ01000083.1"/>
</dbReference>
<dbReference type="Gene3D" id="3.90.79.10">
    <property type="entry name" value="Nucleoside Triphosphate Pyrophosphohydrolase"/>
    <property type="match status" value="1"/>
</dbReference>
<evidence type="ECO:0000256" key="2">
    <source>
        <dbReference type="ARBA" id="ARBA00022801"/>
    </source>
</evidence>
<dbReference type="InParanoid" id="U5DHB0"/>
<organism evidence="4 5">
    <name type="scientific">Rubidibacter lacunae KORDI 51-2</name>
    <dbReference type="NCBI Taxonomy" id="582515"/>
    <lineage>
        <taxon>Bacteria</taxon>
        <taxon>Bacillati</taxon>
        <taxon>Cyanobacteriota</taxon>
        <taxon>Cyanophyceae</taxon>
        <taxon>Oscillatoriophycideae</taxon>
        <taxon>Chroococcales</taxon>
        <taxon>Aphanothecaceae</taxon>
        <taxon>Rubidibacter</taxon>
    </lineage>
</organism>
<protein>
    <submittedName>
        <fullName evidence="4">ADP-ribose pyrophosphatase</fullName>
        <ecNumber evidence="4">3.6.1.-</ecNumber>
    </submittedName>
</protein>
<dbReference type="PANTHER" id="PTHR43736:SF1">
    <property type="entry name" value="DIHYDRONEOPTERIN TRIPHOSPHATE DIPHOSPHATASE"/>
    <property type="match status" value="1"/>
</dbReference>
<evidence type="ECO:0000313" key="5">
    <source>
        <dbReference type="Proteomes" id="UP000016960"/>
    </source>
</evidence>
<dbReference type="eggNOG" id="COG1051">
    <property type="taxonomic scope" value="Bacteria"/>
</dbReference>
<sequence length="146" mass="16731">MTDPRNPAPTVDIIVELVDRRDRPIVLVERRFPPHGWALPGGFVDYGEAVETAARRESREEICLDVDLIEQFQVYSDPQRDARKHTLSVVFLAAATGTPRAADDAKAIAICPVWELPRPLCFDHARILHDYRRYRDYGIRPHLSFP</sequence>
<comment type="caution">
    <text evidence="4">The sequence shown here is derived from an EMBL/GenBank/DDBJ whole genome shotgun (WGS) entry which is preliminary data.</text>
</comment>
<dbReference type="OrthoDB" id="9787476at2"/>
<evidence type="ECO:0000313" key="4">
    <source>
        <dbReference type="EMBL" id="ERN39954.1"/>
    </source>
</evidence>
<dbReference type="InterPro" id="IPR015797">
    <property type="entry name" value="NUDIX_hydrolase-like_dom_sf"/>
</dbReference>
<dbReference type="EMBL" id="ASSJ01000083">
    <property type="protein sequence ID" value="ERN39954.1"/>
    <property type="molecule type" value="Genomic_DNA"/>
</dbReference>
<reference evidence="4 5" key="1">
    <citation type="submission" date="2013-05" db="EMBL/GenBank/DDBJ databases">
        <title>Draft genome sequence of Rubidibacter lacunae KORDI 51-2.</title>
        <authorList>
            <person name="Choi D.H."/>
            <person name="Noh J.H."/>
            <person name="Kwon K.-K."/>
            <person name="Lee J.-H."/>
            <person name="Ryu J.-Y."/>
        </authorList>
    </citation>
    <scope>NUCLEOTIDE SEQUENCE [LARGE SCALE GENOMIC DNA]</scope>
    <source>
        <strain evidence="4 5">KORDI 51-2</strain>
    </source>
</reference>
<dbReference type="InterPro" id="IPR020476">
    <property type="entry name" value="Nudix_hydrolase"/>
</dbReference>
<dbReference type="Proteomes" id="UP000016960">
    <property type="component" value="Unassembled WGS sequence"/>
</dbReference>
<dbReference type="STRING" id="582515.KR51_00035540"/>
<dbReference type="GO" id="GO:0016787">
    <property type="term" value="F:hydrolase activity"/>
    <property type="evidence" value="ECO:0007669"/>
    <property type="project" value="UniProtKB-KW"/>
</dbReference>
<keyword evidence="2 4" id="KW-0378">Hydrolase</keyword>
<dbReference type="InterPro" id="IPR000086">
    <property type="entry name" value="NUDIX_hydrolase_dom"/>
</dbReference>
<comment type="similarity">
    <text evidence="1">Belongs to the Nudix hydrolase family.</text>
</comment>
<feature type="domain" description="Nudix hydrolase" evidence="3">
    <location>
        <begin position="4"/>
        <end position="136"/>
    </location>
</feature>
<dbReference type="Pfam" id="PF00293">
    <property type="entry name" value="NUDIX"/>
    <property type="match status" value="1"/>
</dbReference>
<name>U5DHB0_9CHRO</name>